<dbReference type="PANTHER" id="PTHR46268:SF6">
    <property type="entry name" value="UNIVERSAL STRESS PROTEIN UP12"/>
    <property type="match status" value="1"/>
</dbReference>
<comment type="similarity">
    <text evidence="1">Belongs to the universal stress protein A family.</text>
</comment>
<dbReference type="Proteomes" id="UP001595925">
    <property type="component" value="Unassembled WGS sequence"/>
</dbReference>
<protein>
    <submittedName>
        <fullName evidence="3">Universal stress protein</fullName>
    </submittedName>
</protein>
<evidence type="ECO:0000313" key="3">
    <source>
        <dbReference type="EMBL" id="MFC4990420.1"/>
    </source>
</evidence>
<evidence type="ECO:0000259" key="2">
    <source>
        <dbReference type="Pfam" id="PF00582"/>
    </source>
</evidence>
<proteinExistence type="inferred from homology"/>
<dbReference type="InterPro" id="IPR006016">
    <property type="entry name" value="UspA"/>
</dbReference>
<dbReference type="SUPFAM" id="SSF52402">
    <property type="entry name" value="Adenine nucleotide alpha hydrolases-like"/>
    <property type="match status" value="2"/>
</dbReference>
<gene>
    <name evidence="3" type="ORF">ACFPFO_22235</name>
</gene>
<feature type="domain" description="UspA" evidence="2">
    <location>
        <begin position="147"/>
        <end position="292"/>
    </location>
</feature>
<organism evidence="3 4">
    <name type="scientific">Saliphagus infecundisoli</name>
    <dbReference type="NCBI Taxonomy" id="1849069"/>
    <lineage>
        <taxon>Archaea</taxon>
        <taxon>Methanobacteriati</taxon>
        <taxon>Methanobacteriota</taxon>
        <taxon>Stenosarchaea group</taxon>
        <taxon>Halobacteria</taxon>
        <taxon>Halobacteriales</taxon>
        <taxon>Natrialbaceae</taxon>
        <taxon>Saliphagus</taxon>
    </lineage>
</organism>
<comment type="caution">
    <text evidence="3">The sequence shown here is derived from an EMBL/GenBank/DDBJ whole genome shotgun (WGS) entry which is preliminary data.</text>
</comment>
<dbReference type="InterPro" id="IPR006015">
    <property type="entry name" value="Universal_stress_UspA"/>
</dbReference>
<evidence type="ECO:0000313" key="4">
    <source>
        <dbReference type="Proteomes" id="UP001595925"/>
    </source>
</evidence>
<keyword evidence="4" id="KW-1185">Reference proteome</keyword>
<dbReference type="Pfam" id="PF00582">
    <property type="entry name" value="Usp"/>
    <property type="match status" value="2"/>
</dbReference>
<evidence type="ECO:0000256" key="1">
    <source>
        <dbReference type="ARBA" id="ARBA00008791"/>
    </source>
</evidence>
<dbReference type="AlphaFoldDB" id="A0ABD5QLB8"/>
<dbReference type="CDD" id="cd00293">
    <property type="entry name" value="USP-like"/>
    <property type="match status" value="2"/>
</dbReference>
<reference evidence="3 4" key="1">
    <citation type="journal article" date="2019" name="Int. J. Syst. Evol. Microbiol.">
        <title>The Global Catalogue of Microorganisms (GCM) 10K type strain sequencing project: providing services to taxonomists for standard genome sequencing and annotation.</title>
        <authorList>
            <consortium name="The Broad Institute Genomics Platform"/>
            <consortium name="The Broad Institute Genome Sequencing Center for Infectious Disease"/>
            <person name="Wu L."/>
            <person name="Ma J."/>
        </authorList>
    </citation>
    <scope>NUCLEOTIDE SEQUENCE [LARGE SCALE GENOMIC DNA]</scope>
    <source>
        <strain evidence="3 4">CGMCC 1.15824</strain>
    </source>
</reference>
<feature type="domain" description="UspA" evidence="2">
    <location>
        <begin position="1"/>
        <end position="137"/>
    </location>
</feature>
<dbReference type="RefSeq" id="WP_224828719.1">
    <property type="nucleotide sequence ID" value="NZ_JAIVEF010000009.1"/>
</dbReference>
<sequence>MYDRVLIAVDGSEEAKRAATHGLEVAGGFDATVDVIHVVDRRSRRFVRTNAEGEDLEERSDAILAEIEALATERGQSTTATTATGVPQRAIADHAAETNADLIVVGRQGATGLGKRLLGGVTEGILHRSEIPVLVVPREDSGAEIGYSSVVVPTDGSENAAAATPHGVEIARRFGSAIHVLNVVALQSTGGPFNAGGLDEAFIERLEAEGEAAVEEIATGIAERAPATEVTTAVTRSSSFQGASAGIGEYVADNAIDLIVMGSRGRSNLERQLLGSVTSSVLRTVDVPVLIVDRPS</sequence>
<accession>A0ABD5QLB8</accession>
<name>A0ABD5QLB8_9EURY</name>
<dbReference type="InterPro" id="IPR014729">
    <property type="entry name" value="Rossmann-like_a/b/a_fold"/>
</dbReference>
<dbReference type="Gene3D" id="3.40.50.620">
    <property type="entry name" value="HUPs"/>
    <property type="match status" value="2"/>
</dbReference>
<dbReference type="EMBL" id="JBHSJG010000072">
    <property type="protein sequence ID" value="MFC4990420.1"/>
    <property type="molecule type" value="Genomic_DNA"/>
</dbReference>
<dbReference type="PANTHER" id="PTHR46268">
    <property type="entry name" value="STRESS RESPONSE PROTEIN NHAX"/>
    <property type="match status" value="1"/>
</dbReference>
<dbReference type="PRINTS" id="PR01438">
    <property type="entry name" value="UNVRSLSTRESS"/>
</dbReference>